<dbReference type="GO" id="GO:0004445">
    <property type="term" value="F:inositol-polyphosphate 5-phosphatase activity"/>
    <property type="evidence" value="ECO:0007669"/>
    <property type="project" value="InterPro"/>
</dbReference>
<comment type="similarity">
    <text evidence="1">Belongs to the inositol polyphosphate 5-phosphatase family.</text>
</comment>
<dbReference type="GO" id="GO:0034485">
    <property type="term" value="F:phosphatidylinositol-3,4,5-trisphosphate 5-phosphatase activity"/>
    <property type="evidence" value="ECO:0007669"/>
    <property type="project" value="TreeGrafter"/>
</dbReference>
<evidence type="ECO:0000313" key="5">
    <source>
        <dbReference type="EMBL" id="KAE8671532.1"/>
    </source>
</evidence>
<feature type="region of interest" description="Disordered" evidence="3">
    <location>
        <begin position="526"/>
        <end position="550"/>
    </location>
</feature>
<dbReference type="SMART" id="SM00128">
    <property type="entry name" value="IPPc"/>
    <property type="match status" value="1"/>
</dbReference>
<evidence type="ECO:0000259" key="4">
    <source>
        <dbReference type="SMART" id="SM00128"/>
    </source>
</evidence>
<dbReference type="Gene3D" id="3.60.10.10">
    <property type="entry name" value="Endonuclease/exonuclease/phosphatase"/>
    <property type="match status" value="1"/>
</dbReference>
<dbReference type="PANTHER" id="PTHR45666:SF3">
    <property type="entry name" value="TYPE I INOSITOL POLYPHOSPHATE 5-PHOSPHATASE 5"/>
    <property type="match status" value="1"/>
</dbReference>
<dbReference type="PANTHER" id="PTHR45666">
    <property type="entry name" value="TYPE IV INOSITOL POLYPHOSPHATE 5-PHOSPHATASE 9"/>
    <property type="match status" value="1"/>
</dbReference>
<keyword evidence="2" id="KW-0378">Hydrolase</keyword>
<protein>
    <submittedName>
        <fullName evidence="5">Type I inositol 1,4,5-trisphosphate 5-phosphatase CVP2</fullName>
    </submittedName>
</protein>
<dbReference type="Proteomes" id="UP000436088">
    <property type="component" value="Unassembled WGS sequence"/>
</dbReference>
<comment type="caution">
    <text evidence="5">The sequence shown here is derived from an EMBL/GenBank/DDBJ whole genome shotgun (WGS) entry which is preliminary data.</text>
</comment>
<evidence type="ECO:0000256" key="1">
    <source>
        <dbReference type="ARBA" id="ARBA00010768"/>
    </source>
</evidence>
<evidence type="ECO:0000313" key="6">
    <source>
        <dbReference type="Proteomes" id="UP000436088"/>
    </source>
</evidence>
<proteinExistence type="inferred from homology"/>
<dbReference type="InterPro" id="IPR000300">
    <property type="entry name" value="IPPc"/>
</dbReference>
<dbReference type="Pfam" id="PF22669">
    <property type="entry name" value="Exo_endo_phos2"/>
    <property type="match status" value="1"/>
</dbReference>
<evidence type="ECO:0000256" key="3">
    <source>
        <dbReference type="SAM" id="MobiDB-lite"/>
    </source>
</evidence>
<reference evidence="5" key="1">
    <citation type="submission" date="2019-09" db="EMBL/GenBank/DDBJ databases">
        <title>Draft genome information of white flower Hibiscus syriacus.</title>
        <authorList>
            <person name="Kim Y.-M."/>
        </authorList>
    </citation>
    <scope>NUCLEOTIDE SEQUENCE [LARGE SCALE GENOMIC DNA]</scope>
    <source>
        <strain evidence="5">YM2019G1</strain>
    </source>
</reference>
<dbReference type="GO" id="GO:0046856">
    <property type="term" value="P:phosphatidylinositol dephosphorylation"/>
    <property type="evidence" value="ECO:0007669"/>
    <property type="project" value="InterPro"/>
</dbReference>
<dbReference type="SUPFAM" id="SSF56219">
    <property type="entry name" value="DNase I-like"/>
    <property type="match status" value="1"/>
</dbReference>
<evidence type="ECO:0000256" key="2">
    <source>
        <dbReference type="ARBA" id="ARBA00022801"/>
    </source>
</evidence>
<organism evidence="5 6">
    <name type="scientific">Hibiscus syriacus</name>
    <name type="common">Rose of Sharon</name>
    <dbReference type="NCBI Taxonomy" id="106335"/>
    <lineage>
        <taxon>Eukaryota</taxon>
        <taxon>Viridiplantae</taxon>
        <taxon>Streptophyta</taxon>
        <taxon>Embryophyta</taxon>
        <taxon>Tracheophyta</taxon>
        <taxon>Spermatophyta</taxon>
        <taxon>Magnoliopsida</taxon>
        <taxon>eudicotyledons</taxon>
        <taxon>Gunneridae</taxon>
        <taxon>Pentapetalae</taxon>
        <taxon>rosids</taxon>
        <taxon>malvids</taxon>
        <taxon>Malvales</taxon>
        <taxon>Malvaceae</taxon>
        <taxon>Malvoideae</taxon>
        <taxon>Hibiscus</taxon>
    </lineage>
</organism>
<gene>
    <name evidence="5" type="ORF">F3Y22_tig00111947pilonHSYRG00246</name>
</gene>
<dbReference type="InterPro" id="IPR018289">
    <property type="entry name" value="MULE_transposase_dom"/>
</dbReference>
<sequence length="879" mass="100391">MSLDIGTDVAGESDRWRWNELRFRDLEIVPLNTGNVLVIEDNEPAAKWRTLMNQVLNKHDYEFTHPSPDCSQNLRHSQSLLESKSPNSNFFYKPSLKVLSKNFWAESSLLKTYNCPIESTHGAKRGQRNLTDLATKLDLGYRLVASKQMAGIFLSIWVRTELVPYIAHLRVSCIGTGILGRLGNKGCIAVSMTLHQTSFCFVCRHLASGEKEGEKLKRNADVNEILRSTQFPKMCKASNPRAPERISSMVVFAFIILIPTPILLRVSFNNYCKYCSRVIWLGDLNYRVALSYEKTRSLLEENNWDALLQKDQLNMERYTGRVFNGFKEGRIVFAPTYKYSYNSDLYAGKTVKSKKKRRTPAWCNRILCHGHGVEQLSYVQVTKSDNRFRKGYSCAINRTGYEDSMPKRHIFELSNNDDVQMMVEAQSNYSDAAIEMYAHFVQVGVVRSQSLSSHYGLAKQVDQVDSPTTVMCNDFNAIMGNIHPQLLTICTKGRHSTASFFDLNVDMPSSSRGRRASSRFFDLNMESMEEPSSPPEEPLREPGNVAQTDPPANMYEADYGAMYGPKFADMPHLGDYGYYSSINNGELYLGMEFSSKEEVLYNRSMGTLSPIKKLGWQNKMPLSNLMANVMYLTRNFQVFWSYPQCVNAAKYCKPVVQIDETFLYGKYKQVLLLAVVQDDNRNILPVAFALVEGEDTDSWAFFLRNLRAHVIKRENICVISDRGAGIKVAMESLGLMWQPSFFQHRYCLRHIAANYHGRYKKNDERQLIVRMSYELLPQTFESMLQDLRAKNEEGYDYISLIDKEMWTNAYDGGYQYGHITTNLAEAINSTLKGARHLLVEALVKIIYFCLGVLFAKLGGQAQTWMQGGHVYHPRLVADL</sequence>
<accession>A0A6A2X8H3</accession>
<dbReference type="EMBL" id="VEPZ02001468">
    <property type="protein sequence ID" value="KAE8671532.1"/>
    <property type="molecule type" value="Genomic_DNA"/>
</dbReference>
<feature type="domain" description="Inositol polyphosphate-related phosphatase" evidence="4">
    <location>
        <begin position="72"/>
        <end position="420"/>
    </location>
</feature>
<name>A0A6A2X8H3_HIBSY</name>
<dbReference type="GO" id="GO:0004439">
    <property type="term" value="F:phosphatidylinositol-4,5-bisphosphate 5-phosphatase activity"/>
    <property type="evidence" value="ECO:0007669"/>
    <property type="project" value="TreeGrafter"/>
</dbReference>
<dbReference type="Pfam" id="PF10551">
    <property type="entry name" value="MULE"/>
    <property type="match status" value="1"/>
</dbReference>
<keyword evidence="6" id="KW-1185">Reference proteome</keyword>
<dbReference type="AlphaFoldDB" id="A0A6A2X8H3"/>
<dbReference type="InterPro" id="IPR045849">
    <property type="entry name" value="IP5P_plant"/>
</dbReference>
<dbReference type="InterPro" id="IPR036691">
    <property type="entry name" value="Endo/exonu/phosph_ase_sf"/>
</dbReference>